<organism evidence="11 12">
    <name type="scientific">Pocillopora meandrina</name>
    <dbReference type="NCBI Taxonomy" id="46732"/>
    <lineage>
        <taxon>Eukaryota</taxon>
        <taxon>Metazoa</taxon>
        <taxon>Cnidaria</taxon>
        <taxon>Anthozoa</taxon>
        <taxon>Hexacorallia</taxon>
        <taxon>Scleractinia</taxon>
        <taxon>Astrocoeniina</taxon>
        <taxon>Pocilloporidae</taxon>
        <taxon>Pocillopora</taxon>
    </lineage>
</organism>
<dbReference type="InterPro" id="IPR014756">
    <property type="entry name" value="Ig_E-set"/>
</dbReference>
<evidence type="ECO:0000256" key="1">
    <source>
        <dbReference type="ARBA" id="ARBA00001231"/>
    </source>
</evidence>
<dbReference type="Proteomes" id="UP001159428">
    <property type="component" value="Unassembled WGS sequence"/>
</dbReference>
<keyword evidence="12" id="KW-1185">Reference proteome</keyword>
<comment type="similarity">
    <text evidence="2">Belongs to the glycosyl hydrolase 20 family.</text>
</comment>
<dbReference type="InterPro" id="IPR015882">
    <property type="entry name" value="HEX_bac_N"/>
</dbReference>
<dbReference type="InterPro" id="IPR004866">
    <property type="entry name" value="CHB/HEX_N_dom"/>
</dbReference>
<dbReference type="GO" id="GO:0030203">
    <property type="term" value="P:glycosaminoglycan metabolic process"/>
    <property type="evidence" value="ECO:0007669"/>
    <property type="project" value="TreeGrafter"/>
</dbReference>
<dbReference type="InterPro" id="IPR012291">
    <property type="entry name" value="CBM2_carb-bd_dom_sf"/>
</dbReference>
<keyword evidence="9" id="KW-0732">Signal</keyword>
<dbReference type="PANTHER" id="PTHR22600:SF57">
    <property type="entry name" value="BETA-N-ACETYLHEXOSAMINIDASE"/>
    <property type="match status" value="1"/>
</dbReference>
<dbReference type="SUPFAM" id="SSF81296">
    <property type="entry name" value="E set domains"/>
    <property type="match status" value="1"/>
</dbReference>
<dbReference type="Pfam" id="PF02838">
    <property type="entry name" value="Glyco_hydro_20b"/>
    <property type="match status" value="2"/>
</dbReference>
<dbReference type="InterPro" id="IPR025705">
    <property type="entry name" value="Beta_hexosaminidase_sua/sub"/>
</dbReference>
<proteinExistence type="inferred from homology"/>
<comment type="caution">
    <text evidence="11">The sequence shown here is derived from an EMBL/GenBank/DDBJ whole genome shotgun (WGS) entry which is preliminary data.</text>
</comment>
<evidence type="ECO:0000313" key="11">
    <source>
        <dbReference type="EMBL" id="CAH3143871.1"/>
    </source>
</evidence>
<dbReference type="PRINTS" id="PR00738">
    <property type="entry name" value="GLHYDRLASE20"/>
</dbReference>
<dbReference type="Gene3D" id="2.60.40.10">
    <property type="entry name" value="Immunoglobulins"/>
    <property type="match status" value="2"/>
</dbReference>
<dbReference type="EC" id="3.2.1.52" evidence="3"/>
<comment type="catalytic activity">
    <reaction evidence="1">
        <text>Hydrolysis of terminal non-reducing N-acetyl-D-hexosamine residues in N-acetyl-beta-D-hexosaminides.</text>
        <dbReference type="EC" id="3.2.1.52"/>
    </reaction>
</comment>
<dbReference type="SUPFAM" id="SSF55545">
    <property type="entry name" value="beta-N-acetylhexosaminidase-like domain"/>
    <property type="match status" value="2"/>
</dbReference>
<dbReference type="GO" id="GO:0004563">
    <property type="term" value="F:beta-N-acetylhexosaminidase activity"/>
    <property type="evidence" value="ECO:0007669"/>
    <property type="project" value="UniProtKB-EC"/>
</dbReference>
<dbReference type="GO" id="GO:0005975">
    <property type="term" value="P:carbohydrate metabolic process"/>
    <property type="evidence" value="ECO:0007669"/>
    <property type="project" value="InterPro"/>
</dbReference>
<dbReference type="InterPro" id="IPR004867">
    <property type="entry name" value="CHB_C_dom"/>
</dbReference>
<dbReference type="PANTHER" id="PTHR22600">
    <property type="entry name" value="BETA-HEXOSAMINIDASE"/>
    <property type="match status" value="1"/>
</dbReference>
<keyword evidence="4" id="KW-0378">Hydrolase</keyword>
<evidence type="ECO:0000256" key="2">
    <source>
        <dbReference type="ARBA" id="ARBA00006285"/>
    </source>
</evidence>
<dbReference type="Gene3D" id="3.30.379.10">
    <property type="entry name" value="Chitobiase/beta-hexosaminidase domain 2-like"/>
    <property type="match status" value="2"/>
</dbReference>
<evidence type="ECO:0000256" key="7">
    <source>
        <dbReference type="ARBA" id="ARBA00033000"/>
    </source>
</evidence>
<protein>
    <recommendedName>
        <fullName evidence="3">beta-N-acetylhexosaminidase</fullName>
        <ecNumber evidence="3">3.2.1.52</ecNumber>
    </recommendedName>
    <alternativeName>
        <fullName evidence="6">Beta-N-acetylhexosaminidase</fullName>
    </alternativeName>
    <alternativeName>
        <fullName evidence="7">N-acetyl-beta-glucosaminidase</fullName>
    </alternativeName>
</protein>
<dbReference type="InterPro" id="IPR017853">
    <property type="entry name" value="GH"/>
</dbReference>
<dbReference type="InterPro" id="IPR008965">
    <property type="entry name" value="CBM2/CBM3_carb-bd_dom_sf"/>
</dbReference>
<gene>
    <name evidence="11" type="ORF">PMEA_00020826</name>
</gene>
<dbReference type="GO" id="GO:0030247">
    <property type="term" value="F:polysaccharide binding"/>
    <property type="evidence" value="ECO:0007669"/>
    <property type="project" value="InterPro"/>
</dbReference>
<keyword evidence="5" id="KW-0326">Glycosidase</keyword>
<dbReference type="Pfam" id="PF00728">
    <property type="entry name" value="Glyco_hydro_20"/>
    <property type="match status" value="3"/>
</dbReference>
<dbReference type="SUPFAM" id="SSF51445">
    <property type="entry name" value="(Trans)glycosidases"/>
    <property type="match status" value="2"/>
</dbReference>
<dbReference type="InterPro" id="IPR015883">
    <property type="entry name" value="Glyco_hydro_20_cat"/>
</dbReference>
<feature type="signal peptide" evidence="9">
    <location>
        <begin position="1"/>
        <end position="17"/>
    </location>
</feature>
<evidence type="ECO:0000256" key="8">
    <source>
        <dbReference type="PIRSR" id="PIRSR625705-1"/>
    </source>
</evidence>
<feature type="domain" description="Chitobiase/beta-hexosaminidases N-terminal" evidence="10">
    <location>
        <begin position="24"/>
        <end position="186"/>
    </location>
</feature>
<dbReference type="InterPro" id="IPR013783">
    <property type="entry name" value="Ig-like_fold"/>
</dbReference>
<dbReference type="Pfam" id="PF03173">
    <property type="entry name" value="CHB_HEX"/>
    <property type="match status" value="2"/>
</dbReference>
<evidence type="ECO:0000256" key="4">
    <source>
        <dbReference type="ARBA" id="ARBA00022801"/>
    </source>
</evidence>
<evidence type="ECO:0000256" key="9">
    <source>
        <dbReference type="SAM" id="SignalP"/>
    </source>
</evidence>
<accession>A0AAU9XCV7</accession>
<dbReference type="SMART" id="SM01081">
    <property type="entry name" value="CHB_HEX"/>
    <property type="match status" value="2"/>
</dbReference>
<name>A0AAU9XCV7_9CNID</name>
<dbReference type="Gene3D" id="2.60.40.290">
    <property type="match status" value="2"/>
</dbReference>
<dbReference type="InterPro" id="IPR029018">
    <property type="entry name" value="Hex-like_dom2"/>
</dbReference>
<dbReference type="Pfam" id="PF03174">
    <property type="entry name" value="CHB_HEX_C"/>
    <property type="match status" value="2"/>
</dbReference>
<reference evidence="11 12" key="1">
    <citation type="submission" date="2022-05" db="EMBL/GenBank/DDBJ databases">
        <authorList>
            <consortium name="Genoscope - CEA"/>
            <person name="William W."/>
        </authorList>
    </citation>
    <scope>NUCLEOTIDE SEQUENCE [LARGE SCALE GENOMIC DNA]</scope>
</reference>
<feature type="chain" id="PRO_5043897311" description="beta-N-acetylhexosaminidase" evidence="9">
    <location>
        <begin position="18"/>
        <end position="1599"/>
    </location>
</feature>
<dbReference type="GO" id="GO:0016020">
    <property type="term" value="C:membrane"/>
    <property type="evidence" value="ECO:0007669"/>
    <property type="project" value="TreeGrafter"/>
</dbReference>
<sequence>MLSFWSLLALCQNLEQATLDYIAANLGIRYDVLDNFQDTWKSYRVRMTLENSGSEAIPNGPWAIYLCHIRVIEPAHTKHNPSGYVIPGSHGIKVTHINGCQHKFEPTASFSGLAGFQSLMVDFDAENWNVARTDVMPNWYIAAEGLQARTITSTSGEDLSFVGPFDSPKKWKRIPSDKYDPYTPQKRYTINDINNLKKPGQLIIPSPQEILGLDESKKINLRTGDWSIVAGADLKQEASFLAGELGIQMDYLNSFRKLELKMGEVQIGGVRSDSKEAYSLKVDSSKHCISIIGNSPTGVFYGIQSLLSLNEPDGLVPHVAINDAPRYEYRGMELDVGRNFMPKGEVLKMIDAMAMYKLNKFHFHLTDDEGWRLEIPGLPELTEIGSRRCHDPQEEKCLGSQLGSGPGTGNSGTGFYTVNDYREILKYAEERHVEVIPEFDMPGHGHAAIKAMHARQKKQAAMGNSFEADQYLLSDPLDTSKYLSVQFFTDNAINPCLESTYEFLEHIVVSVRHMHQDIQPLKVVLTQATHLYFDHPYEPDPEERGYYWAPRFIDTRKTFGFMPDDVYANADFTRMGDPIINLCEEMYKGKCVPLKKPQNIAGMAGALWSETVRTPTQLQSMIYPRLLALAERAWHKACFEDETDVVKRNRVRRMEWEAFANSLGHKELSRLDKMNIDYHIPPPGARVAHQKIEVNSAIPGLVIQYSADGGKSWSDVGDGMTLSGHLLLGTRLCAGRQKFEVTAVQERSDIALTLVVSHLLETLVSLPVEMNFPVTFKLLLYSAVICPAVDQAYLDDIASCLDIQFDVLSNKAGACHIRLKFTNKGRHNITSGNWAIYFSCLRILSNRADPLVMSRKEISVSHVNGYLQVIKPTKTFLDLVPSGKKKLDLTAFGSIVAKTDVMPNWYITAPGLQPRIIKSTKGESLKFVGSFDSALKWKRSELDNFNPFTPEKRFDMNNVVDLKGPGKLILPTPVVLKNGSSFKMMDLKDGKWMVISQKGLEDEGQYLSEKLKMQLSDGGAPSRKFIELRIGKVTIDTKYEKRDSDESYTMKVDPRKEVVSIVGASPAGVFWAIQSLLSIIRNGKIPWVTVKDAPRYEYRGLSIDVARNFLPTKEVKRILDGMAMFKLNKLHLHLTDDEGWRLEIPGLPELTEVASQRCYDLKETHCLKPQLGSGPFRNTSGSGYYSVEDYKGILKYANARHIQIIPEFDLPGHSTAAITAMEARYKKYLNEGKFKEGLRFYLNDLKDRSSYQSGQFFFNNAVNPCIAATYDFVEKLVLEVKAMHEGVQPLKVIHLGGDEVPVGAWNLSTACQRLSEKFKSRSTHLDWRAFFTKRVARIAKKYGVKLMLWDDGWVDRSKTHIVKTKLESGSSYGHAWGDTVNLGYRLANEGYKVVMSPASHLYFDHAHEPDPEERGLYWATRYTNTRKAFGFMPEHLYDSFEIDDRGEPSGDYCSIFGGCVKPQKLENIIGLAGVIWSETIRTPSQFQSMTFPRLLAVAERAWHQDLWENERNKVKRNKMKNKSWAMFANTLGYKELARLDELGIAYRIPPPGARIDNGVLSTNVAFPGLSVECSIDCGRRWFNPSKQSVISGTLLLRTR</sequence>
<evidence type="ECO:0000259" key="10">
    <source>
        <dbReference type="SMART" id="SM01081"/>
    </source>
</evidence>
<evidence type="ECO:0000313" key="12">
    <source>
        <dbReference type="Proteomes" id="UP001159428"/>
    </source>
</evidence>
<feature type="active site" description="Proton donor" evidence="8">
    <location>
        <position position="1299"/>
    </location>
</feature>
<feature type="domain" description="Chitobiase/beta-hexosaminidases N-terminal" evidence="10">
    <location>
        <begin position="799"/>
        <end position="952"/>
    </location>
</feature>
<evidence type="ECO:0000256" key="3">
    <source>
        <dbReference type="ARBA" id="ARBA00012663"/>
    </source>
</evidence>
<evidence type="ECO:0000256" key="5">
    <source>
        <dbReference type="ARBA" id="ARBA00023295"/>
    </source>
</evidence>
<dbReference type="EMBL" id="CALNXJ010000038">
    <property type="protein sequence ID" value="CAH3143871.1"/>
    <property type="molecule type" value="Genomic_DNA"/>
</dbReference>
<dbReference type="Gene3D" id="3.20.20.80">
    <property type="entry name" value="Glycosidases"/>
    <property type="match status" value="3"/>
</dbReference>
<evidence type="ECO:0000256" key="6">
    <source>
        <dbReference type="ARBA" id="ARBA00030512"/>
    </source>
</evidence>
<dbReference type="SUPFAM" id="SSF49384">
    <property type="entry name" value="Carbohydrate-binding domain"/>
    <property type="match status" value="2"/>
</dbReference>